<accession>A0A4C1TPU5</accession>
<comment type="caution">
    <text evidence="2">The sequence shown here is derived from an EMBL/GenBank/DDBJ whole genome shotgun (WGS) entry which is preliminary data.</text>
</comment>
<name>A0A4C1TPU5_EUMVA</name>
<reference evidence="2 3" key="1">
    <citation type="journal article" date="2019" name="Commun. Biol.">
        <title>The bagworm genome reveals a unique fibroin gene that provides high tensile strength.</title>
        <authorList>
            <person name="Kono N."/>
            <person name="Nakamura H."/>
            <person name="Ohtoshi R."/>
            <person name="Tomita M."/>
            <person name="Numata K."/>
            <person name="Arakawa K."/>
        </authorList>
    </citation>
    <scope>NUCLEOTIDE SEQUENCE [LARGE SCALE GENOMIC DNA]</scope>
</reference>
<evidence type="ECO:0000313" key="2">
    <source>
        <dbReference type="EMBL" id="GBP15989.1"/>
    </source>
</evidence>
<dbReference type="AlphaFoldDB" id="A0A4C1TPU5"/>
<protein>
    <submittedName>
        <fullName evidence="2">Uncharacterized protein</fullName>
    </submittedName>
</protein>
<dbReference type="EMBL" id="BGZK01000076">
    <property type="protein sequence ID" value="GBP15989.1"/>
    <property type="molecule type" value="Genomic_DNA"/>
</dbReference>
<proteinExistence type="predicted"/>
<gene>
    <name evidence="2" type="ORF">EVAR_94337_1</name>
</gene>
<dbReference type="Proteomes" id="UP000299102">
    <property type="component" value="Unassembled WGS sequence"/>
</dbReference>
<feature type="region of interest" description="Disordered" evidence="1">
    <location>
        <begin position="93"/>
        <end position="121"/>
    </location>
</feature>
<keyword evidence="3" id="KW-1185">Reference proteome</keyword>
<evidence type="ECO:0000256" key="1">
    <source>
        <dbReference type="SAM" id="MobiDB-lite"/>
    </source>
</evidence>
<evidence type="ECO:0000313" key="3">
    <source>
        <dbReference type="Proteomes" id="UP000299102"/>
    </source>
</evidence>
<organism evidence="2 3">
    <name type="scientific">Eumeta variegata</name>
    <name type="common">Bagworm moth</name>
    <name type="synonym">Eumeta japonica</name>
    <dbReference type="NCBI Taxonomy" id="151549"/>
    <lineage>
        <taxon>Eukaryota</taxon>
        <taxon>Metazoa</taxon>
        <taxon>Ecdysozoa</taxon>
        <taxon>Arthropoda</taxon>
        <taxon>Hexapoda</taxon>
        <taxon>Insecta</taxon>
        <taxon>Pterygota</taxon>
        <taxon>Neoptera</taxon>
        <taxon>Endopterygota</taxon>
        <taxon>Lepidoptera</taxon>
        <taxon>Glossata</taxon>
        <taxon>Ditrysia</taxon>
        <taxon>Tineoidea</taxon>
        <taxon>Psychidae</taxon>
        <taxon>Oiketicinae</taxon>
        <taxon>Eumeta</taxon>
    </lineage>
</organism>
<sequence length="121" mass="13536">MGASMLCEPSTSRADRFAASSVTEHDIGDEQRYRNEHISRKPFAHGTRAYAVHGERVRVAREAVGGRRRRRRLAPPLVIPATVCHCVRASFSSSDESRTVEAWTHPKPTSPSALREFNSYS</sequence>